<sequence>MQVARLILVVLCLIGASLQVSAFTEDMPLVSASKQKIKEMSQLLKKEPKNVQAYVTRAAARMELGDLYGAIKDYSAAEELSPEDKTSILIGRGNAFLEIGAYKEALKDFDAVLEKASSPEAQYGRAAAKYFLDDLFGAMRDLDEVVTEKPEHSKALFNRAIVKMDLNQLEGAVSDLKAFLAYHPDHKDAQNALASANDQLGRRFARR</sequence>
<dbReference type="Pfam" id="PF13432">
    <property type="entry name" value="TPR_16"/>
    <property type="match status" value="2"/>
</dbReference>
<evidence type="ECO:0000256" key="1">
    <source>
        <dbReference type="ARBA" id="ARBA00022737"/>
    </source>
</evidence>
<dbReference type="InterPro" id="IPR050498">
    <property type="entry name" value="Ycf3"/>
</dbReference>
<comment type="caution">
    <text evidence="5">The sequence shown here is derived from an EMBL/GenBank/DDBJ whole genome shotgun (WGS) entry which is preliminary data.</text>
</comment>
<dbReference type="EMBL" id="RJJE01000001">
    <property type="protein sequence ID" value="RNI33234.1"/>
    <property type="molecule type" value="Genomic_DNA"/>
</dbReference>
<evidence type="ECO:0000313" key="5">
    <source>
        <dbReference type="EMBL" id="RNI33234.1"/>
    </source>
</evidence>
<evidence type="ECO:0000256" key="4">
    <source>
        <dbReference type="SAM" id="SignalP"/>
    </source>
</evidence>
<dbReference type="PROSITE" id="PS50005">
    <property type="entry name" value="TPR"/>
    <property type="match status" value="1"/>
</dbReference>
<accession>A0A3M9N5Z6</accession>
<dbReference type="PANTHER" id="PTHR44858">
    <property type="entry name" value="TETRATRICOPEPTIDE REPEAT PROTEIN 6"/>
    <property type="match status" value="1"/>
</dbReference>
<dbReference type="GO" id="GO:0009279">
    <property type="term" value="C:cell outer membrane"/>
    <property type="evidence" value="ECO:0007669"/>
    <property type="project" value="TreeGrafter"/>
</dbReference>
<keyword evidence="4" id="KW-0732">Signal</keyword>
<reference evidence="5 6" key="1">
    <citation type="submission" date="2018-11" db="EMBL/GenBank/DDBJ databases">
        <title>Rufibacter latericius sp. nov., isolated from water in Baiyang Lake.</title>
        <authorList>
            <person name="Yang Y."/>
        </authorList>
    </citation>
    <scope>NUCLEOTIDE SEQUENCE [LARGE SCALE GENOMIC DNA]</scope>
    <source>
        <strain evidence="5 6">MCC P1</strain>
    </source>
</reference>
<dbReference type="Pfam" id="PF13181">
    <property type="entry name" value="TPR_8"/>
    <property type="match status" value="1"/>
</dbReference>
<dbReference type="InterPro" id="IPR019734">
    <property type="entry name" value="TPR_rpt"/>
</dbReference>
<feature type="repeat" description="TPR" evidence="3">
    <location>
        <begin position="51"/>
        <end position="84"/>
    </location>
</feature>
<keyword evidence="6" id="KW-1185">Reference proteome</keyword>
<dbReference type="OrthoDB" id="712930at2"/>
<keyword evidence="2 3" id="KW-0802">TPR repeat</keyword>
<keyword evidence="1" id="KW-0677">Repeat</keyword>
<evidence type="ECO:0000256" key="3">
    <source>
        <dbReference type="PROSITE-ProRule" id="PRU00339"/>
    </source>
</evidence>
<dbReference type="Gene3D" id="1.25.40.10">
    <property type="entry name" value="Tetratricopeptide repeat domain"/>
    <property type="match status" value="2"/>
</dbReference>
<name>A0A3M9N5Z6_9BACT</name>
<protein>
    <submittedName>
        <fullName evidence="5">Uncharacterized protein</fullName>
    </submittedName>
</protein>
<dbReference type="Proteomes" id="UP000271010">
    <property type="component" value="Unassembled WGS sequence"/>
</dbReference>
<dbReference type="SMART" id="SM00028">
    <property type="entry name" value="TPR"/>
    <property type="match status" value="3"/>
</dbReference>
<dbReference type="AlphaFoldDB" id="A0A3M9N5Z6"/>
<dbReference type="GO" id="GO:0046813">
    <property type="term" value="P:receptor-mediated virion attachment to host cell"/>
    <property type="evidence" value="ECO:0007669"/>
    <property type="project" value="TreeGrafter"/>
</dbReference>
<evidence type="ECO:0000256" key="2">
    <source>
        <dbReference type="ARBA" id="ARBA00022803"/>
    </source>
</evidence>
<feature type="chain" id="PRO_5018042381" evidence="4">
    <location>
        <begin position="23"/>
        <end position="207"/>
    </location>
</feature>
<gene>
    <name evidence="5" type="ORF">EFA69_02145</name>
</gene>
<proteinExistence type="predicted"/>
<dbReference type="SUPFAM" id="SSF48452">
    <property type="entry name" value="TPR-like"/>
    <property type="match status" value="2"/>
</dbReference>
<evidence type="ECO:0000313" key="6">
    <source>
        <dbReference type="Proteomes" id="UP000271010"/>
    </source>
</evidence>
<dbReference type="InterPro" id="IPR011990">
    <property type="entry name" value="TPR-like_helical_dom_sf"/>
</dbReference>
<organism evidence="5 6">
    <name type="scientific">Rufibacter immobilis</name>
    <dbReference type="NCBI Taxonomy" id="1348778"/>
    <lineage>
        <taxon>Bacteria</taxon>
        <taxon>Pseudomonadati</taxon>
        <taxon>Bacteroidota</taxon>
        <taxon>Cytophagia</taxon>
        <taxon>Cytophagales</taxon>
        <taxon>Hymenobacteraceae</taxon>
        <taxon>Rufibacter</taxon>
    </lineage>
</organism>
<feature type="signal peptide" evidence="4">
    <location>
        <begin position="1"/>
        <end position="22"/>
    </location>
</feature>
<dbReference type="PANTHER" id="PTHR44858:SF1">
    <property type="entry name" value="UDP-N-ACETYLGLUCOSAMINE--PEPTIDE N-ACETYLGLUCOSAMINYLTRANSFERASE SPINDLY-RELATED"/>
    <property type="match status" value="1"/>
</dbReference>